<keyword evidence="14" id="KW-1133">Transmembrane helix</keyword>
<keyword evidence="6" id="KW-0443">Lipid metabolism</keyword>
<dbReference type="InterPro" id="IPR001709">
    <property type="entry name" value="Flavoprot_Pyr_Nucl_cyt_Rdtase"/>
</dbReference>
<comment type="cofactor">
    <cofactor evidence="1 12 13">
        <name>FAD</name>
        <dbReference type="ChEBI" id="CHEBI:57692"/>
    </cofactor>
</comment>
<sequence>MDTEVNEVNSQAIPLAVSLGVVIVSIVLYRLYASKSSHSSASSSSISNKGKSKKILLVDPQAKYKLPLIEKTIISHDTRNYRFALPEKDMALGLPIGQHIQLSARLGEDLVIRSYTPVSSDDDKGYIDLVIKVYFRNVHPKFPDGGKMTQHIESLKIGDTIEVRGPSGRIQYEGHGKFAIKKLRKDPPVIITAKRIGLIAGGVGITPILQLVRHITKDPTDETECALVFANQTEQDILVRKELEEVAEKYPHRFKLWYTLDKAEEGWKYSTGFINEQMLKDHLFPPSNETLILMCGPPPMINFACLPNLEKIGHNKDLCIAY</sequence>
<feature type="binding site" evidence="12">
    <location>
        <position position="147"/>
    </location>
    <ligand>
        <name>FAD</name>
        <dbReference type="ChEBI" id="CHEBI:57692"/>
    </ligand>
</feature>
<dbReference type="PRINTS" id="PR00406">
    <property type="entry name" value="CYTB5RDTASE"/>
</dbReference>
<feature type="binding site" evidence="12">
    <location>
        <position position="115"/>
    </location>
    <ligand>
        <name>FAD</name>
        <dbReference type="ChEBI" id="CHEBI:57692"/>
    </ligand>
</feature>
<dbReference type="Gene3D" id="3.40.50.80">
    <property type="entry name" value="Nucleotide-binding domain of ferredoxin-NADP reductase (FNR) module"/>
    <property type="match status" value="1"/>
</dbReference>
<dbReference type="PRINTS" id="PR00371">
    <property type="entry name" value="FPNCR"/>
</dbReference>
<dbReference type="SUPFAM" id="SSF63380">
    <property type="entry name" value="Riboflavin synthase domain-like"/>
    <property type="match status" value="1"/>
</dbReference>
<evidence type="ECO:0000256" key="4">
    <source>
        <dbReference type="ARBA" id="ARBA00022630"/>
    </source>
</evidence>
<evidence type="ECO:0000256" key="1">
    <source>
        <dbReference type="ARBA" id="ARBA00001974"/>
    </source>
</evidence>
<evidence type="ECO:0000313" key="16">
    <source>
        <dbReference type="EMBL" id="CAH1176258.1"/>
    </source>
</evidence>
<feature type="binding site" evidence="12">
    <location>
        <position position="132"/>
    </location>
    <ligand>
        <name>FAD</name>
        <dbReference type="ChEBI" id="CHEBI:57692"/>
    </ligand>
</feature>
<evidence type="ECO:0000256" key="2">
    <source>
        <dbReference type="ARBA" id="ARBA00006105"/>
    </source>
</evidence>
<keyword evidence="6" id="KW-0752">Steroid biosynthesis</keyword>
<keyword evidence="5 12" id="KW-0274">FAD</keyword>
<dbReference type="InterPro" id="IPR008333">
    <property type="entry name" value="Cbr1-like_FAD-bd_dom"/>
</dbReference>
<feature type="binding site" evidence="12">
    <location>
        <position position="206"/>
    </location>
    <ligand>
        <name>FAD</name>
        <dbReference type="ChEBI" id="CHEBI:57692"/>
    </ligand>
</feature>
<evidence type="ECO:0000256" key="9">
    <source>
        <dbReference type="ARBA" id="ARBA00023027"/>
    </source>
</evidence>
<keyword evidence="7 13" id="KW-0560">Oxidoreductase</keyword>
<comment type="similarity">
    <text evidence="2 13">Belongs to the flavoprotein pyridine nucleotide cytochrome reductase family.</text>
</comment>
<keyword evidence="3" id="KW-0444">Lipid biosynthesis</keyword>
<evidence type="ECO:0000256" key="5">
    <source>
        <dbReference type="ARBA" id="ARBA00022827"/>
    </source>
</evidence>
<keyword evidence="11" id="KW-0753">Steroid metabolism</keyword>
<accession>A0A9P0DMU6</accession>
<evidence type="ECO:0000259" key="15">
    <source>
        <dbReference type="PROSITE" id="PS51384"/>
    </source>
</evidence>
<dbReference type="FunFam" id="2.40.30.10:FF:000021">
    <property type="entry name" value="NADH-cytochrome b5 reductase"/>
    <property type="match status" value="1"/>
</dbReference>
<dbReference type="InterPro" id="IPR001834">
    <property type="entry name" value="CBR-like"/>
</dbReference>
<dbReference type="GO" id="GO:0090524">
    <property type="term" value="F:cytochrome-b5 reductase activity, acting on NADH"/>
    <property type="evidence" value="ECO:0007669"/>
    <property type="project" value="UniProtKB-EC"/>
</dbReference>
<dbReference type="Pfam" id="PF00970">
    <property type="entry name" value="FAD_binding_6"/>
    <property type="match status" value="1"/>
</dbReference>
<keyword evidence="4 12" id="KW-0285">Flavoprotein</keyword>
<comment type="catalytic activity">
    <reaction evidence="13">
        <text>2 Fe(III)-[cytochrome b5] + NADH = 2 Fe(II)-[cytochrome b5] + NAD(+) + H(+)</text>
        <dbReference type="Rhea" id="RHEA:46680"/>
        <dbReference type="Rhea" id="RHEA-COMP:10438"/>
        <dbReference type="Rhea" id="RHEA-COMP:10439"/>
        <dbReference type="ChEBI" id="CHEBI:15378"/>
        <dbReference type="ChEBI" id="CHEBI:29033"/>
        <dbReference type="ChEBI" id="CHEBI:29034"/>
        <dbReference type="ChEBI" id="CHEBI:57540"/>
        <dbReference type="ChEBI" id="CHEBI:57945"/>
        <dbReference type="EC" id="1.6.2.2"/>
    </reaction>
</comment>
<evidence type="ECO:0000256" key="8">
    <source>
        <dbReference type="ARBA" id="ARBA00023011"/>
    </source>
</evidence>
<evidence type="ECO:0000313" key="17">
    <source>
        <dbReference type="Proteomes" id="UP001153737"/>
    </source>
</evidence>
<dbReference type="PANTHER" id="PTHR19370">
    <property type="entry name" value="NADH-CYTOCHROME B5 REDUCTASE"/>
    <property type="match status" value="1"/>
</dbReference>
<evidence type="ECO:0000256" key="14">
    <source>
        <dbReference type="SAM" id="Phobius"/>
    </source>
</evidence>
<organism evidence="16 17">
    <name type="scientific">Phaedon cochleariae</name>
    <name type="common">Mustard beetle</name>
    <dbReference type="NCBI Taxonomy" id="80249"/>
    <lineage>
        <taxon>Eukaryota</taxon>
        <taxon>Metazoa</taxon>
        <taxon>Ecdysozoa</taxon>
        <taxon>Arthropoda</taxon>
        <taxon>Hexapoda</taxon>
        <taxon>Insecta</taxon>
        <taxon>Pterygota</taxon>
        <taxon>Neoptera</taxon>
        <taxon>Endopterygota</taxon>
        <taxon>Coleoptera</taxon>
        <taxon>Polyphaga</taxon>
        <taxon>Cucujiformia</taxon>
        <taxon>Chrysomeloidea</taxon>
        <taxon>Chrysomelidae</taxon>
        <taxon>Chrysomelinae</taxon>
        <taxon>Chrysomelini</taxon>
        <taxon>Phaedon</taxon>
    </lineage>
</organism>
<dbReference type="GO" id="GO:0016126">
    <property type="term" value="P:sterol biosynthetic process"/>
    <property type="evidence" value="ECO:0007669"/>
    <property type="project" value="UniProtKB-KW"/>
</dbReference>
<keyword evidence="8" id="KW-0756">Sterol biosynthesis</keyword>
<dbReference type="Gene3D" id="2.40.30.10">
    <property type="entry name" value="Translation factors"/>
    <property type="match status" value="1"/>
</dbReference>
<dbReference type="FunFam" id="3.40.50.80:FF:000005">
    <property type="entry name" value="NADH-cytochrome b5 reductase"/>
    <property type="match status" value="1"/>
</dbReference>
<dbReference type="PROSITE" id="PS51384">
    <property type="entry name" value="FAD_FR"/>
    <property type="match status" value="1"/>
</dbReference>
<feature type="binding site" evidence="12">
    <location>
        <position position="135"/>
    </location>
    <ligand>
        <name>FAD</name>
        <dbReference type="ChEBI" id="CHEBI:57692"/>
    </ligand>
</feature>
<dbReference type="EMBL" id="OU896713">
    <property type="protein sequence ID" value="CAH1176258.1"/>
    <property type="molecule type" value="Genomic_DNA"/>
</dbReference>
<dbReference type="GO" id="GO:0071949">
    <property type="term" value="F:FAD binding"/>
    <property type="evidence" value="ECO:0007669"/>
    <property type="project" value="TreeGrafter"/>
</dbReference>
<dbReference type="CDD" id="cd06183">
    <property type="entry name" value="cyt_b5_reduct_like"/>
    <property type="match status" value="1"/>
</dbReference>
<dbReference type="Proteomes" id="UP001153737">
    <property type="component" value="Chromosome 7"/>
</dbReference>
<dbReference type="Pfam" id="PF00175">
    <property type="entry name" value="NAD_binding_1"/>
    <property type="match status" value="1"/>
</dbReference>
<dbReference type="InterPro" id="IPR001433">
    <property type="entry name" value="OxRdtase_FAD/NAD-bd"/>
</dbReference>
<dbReference type="EC" id="1.6.2.2" evidence="13"/>
<proteinExistence type="inferred from homology"/>
<reference evidence="16" key="1">
    <citation type="submission" date="2022-01" db="EMBL/GenBank/DDBJ databases">
        <authorList>
            <person name="King R."/>
        </authorList>
    </citation>
    <scope>NUCLEOTIDE SEQUENCE</scope>
</reference>
<evidence type="ECO:0000256" key="10">
    <source>
        <dbReference type="ARBA" id="ARBA00023166"/>
    </source>
</evidence>
<feature type="binding site" evidence="12">
    <location>
        <position position="148"/>
    </location>
    <ligand>
        <name>FAD</name>
        <dbReference type="ChEBI" id="CHEBI:57692"/>
    </ligand>
</feature>
<keyword evidence="10" id="KW-1207">Sterol metabolism</keyword>
<evidence type="ECO:0000256" key="12">
    <source>
        <dbReference type="PIRSR" id="PIRSR601834-1"/>
    </source>
</evidence>
<name>A0A9P0DMU6_PHACE</name>
<evidence type="ECO:0000256" key="6">
    <source>
        <dbReference type="ARBA" id="ARBA00022955"/>
    </source>
</evidence>
<dbReference type="InterPro" id="IPR039261">
    <property type="entry name" value="FNR_nucleotide-bd"/>
</dbReference>
<reference evidence="16" key="2">
    <citation type="submission" date="2022-10" db="EMBL/GenBank/DDBJ databases">
        <authorList>
            <consortium name="ENA_rothamsted_submissions"/>
            <consortium name="culmorum"/>
            <person name="King R."/>
        </authorList>
    </citation>
    <scope>NUCLEOTIDE SEQUENCE</scope>
</reference>
<feature type="transmembrane region" description="Helical" evidence="14">
    <location>
        <begin position="12"/>
        <end position="32"/>
    </location>
</feature>
<keyword evidence="9 13" id="KW-0520">NAD</keyword>
<keyword evidence="14" id="KW-0812">Transmembrane</keyword>
<gene>
    <name evidence="16" type="ORF">PHAECO_LOCUS10936</name>
</gene>
<feature type="domain" description="FAD-binding FR-type" evidence="15">
    <location>
        <begin position="61"/>
        <end position="173"/>
    </location>
</feature>
<evidence type="ECO:0000256" key="13">
    <source>
        <dbReference type="RuleBase" id="RU361226"/>
    </source>
</evidence>
<feature type="binding site" evidence="12">
    <location>
        <position position="113"/>
    </location>
    <ligand>
        <name>FAD</name>
        <dbReference type="ChEBI" id="CHEBI:57692"/>
    </ligand>
</feature>
<evidence type="ECO:0000256" key="3">
    <source>
        <dbReference type="ARBA" id="ARBA00022516"/>
    </source>
</evidence>
<dbReference type="PANTHER" id="PTHR19370:SF185">
    <property type="entry name" value="NADH-CYTOCHROME B5 REDUCTASE"/>
    <property type="match status" value="1"/>
</dbReference>
<dbReference type="SUPFAM" id="SSF52343">
    <property type="entry name" value="Ferredoxin reductase-like, C-terminal NADP-linked domain"/>
    <property type="match status" value="1"/>
</dbReference>
<dbReference type="GO" id="GO:0005739">
    <property type="term" value="C:mitochondrion"/>
    <property type="evidence" value="ECO:0007669"/>
    <property type="project" value="TreeGrafter"/>
</dbReference>
<dbReference type="OrthoDB" id="432685at2759"/>
<dbReference type="InterPro" id="IPR017927">
    <property type="entry name" value="FAD-bd_FR_type"/>
</dbReference>
<feature type="binding site" evidence="12">
    <location>
        <position position="130"/>
    </location>
    <ligand>
        <name>FAD</name>
        <dbReference type="ChEBI" id="CHEBI:57692"/>
    </ligand>
</feature>
<keyword evidence="14" id="KW-0472">Membrane</keyword>
<dbReference type="InterPro" id="IPR017938">
    <property type="entry name" value="Riboflavin_synthase-like_b-brl"/>
</dbReference>
<evidence type="ECO:0000256" key="7">
    <source>
        <dbReference type="ARBA" id="ARBA00023002"/>
    </source>
</evidence>
<dbReference type="AlphaFoldDB" id="A0A9P0DMU6"/>
<keyword evidence="17" id="KW-1185">Reference proteome</keyword>
<protein>
    <recommendedName>
        <fullName evidence="13">NADH-cytochrome b5 reductase</fullName>
        <ecNumber evidence="13">1.6.2.2</ecNumber>
    </recommendedName>
</protein>
<evidence type="ECO:0000256" key="11">
    <source>
        <dbReference type="ARBA" id="ARBA00023221"/>
    </source>
</evidence>